<protein>
    <submittedName>
        <fullName evidence="1">DUF4258 domain-containing protein</fullName>
    </submittedName>
</protein>
<accession>A0A6M1T2S3</accession>
<organism evidence="1 2">
    <name type="scientific">Fodinibius halophilus</name>
    <dbReference type="NCBI Taxonomy" id="1736908"/>
    <lineage>
        <taxon>Bacteria</taxon>
        <taxon>Pseudomonadati</taxon>
        <taxon>Balneolota</taxon>
        <taxon>Balneolia</taxon>
        <taxon>Balneolales</taxon>
        <taxon>Balneolaceae</taxon>
        <taxon>Fodinibius</taxon>
    </lineage>
</organism>
<proteinExistence type="predicted"/>
<sequence length="78" mass="8891">MFARNISIDEVKTVIQKGEQIASYPNDQPYPSCLILSYINDRPIHVVVATNSKTDSCIVVTAYEPSGEIWKEDFRTRK</sequence>
<dbReference type="Pfam" id="PF14076">
    <property type="entry name" value="DUF4258"/>
    <property type="match status" value="1"/>
</dbReference>
<dbReference type="EMBL" id="JAALLS010000009">
    <property type="protein sequence ID" value="NGP88339.1"/>
    <property type="molecule type" value="Genomic_DNA"/>
</dbReference>
<reference evidence="1 2" key="1">
    <citation type="submission" date="2020-02" db="EMBL/GenBank/DDBJ databases">
        <title>Aliifodinibius halophilus 2W32, complete genome.</title>
        <authorList>
            <person name="Li Y."/>
            <person name="Wu S."/>
        </authorList>
    </citation>
    <scope>NUCLEOTIDE SEQUENCE [LARGE SCALE GENOMIC DNA]</scope>
    <source>
        <strain evidence="1 2">2W32</strain>
    </source>
</reference>
<dbReference type="Proteomes" id="UP000479132">
    <property type="component" value="Unassembled WGS sequence"/>
</dbReference>
<dbReference type="InterPro" id="IPR025354">
    <property type="entry name" value="DUF4258"/>
</dbReference>
<dbReference type="AlphaFoldDB" id="A0A6M1T2S3"/>
<evidence type="ECO:0000313" key="1">
    <source>
        <dbReference type="EMBL" id="NGP88339.1"/>
    </source>
</evidence>
<name>A0A6M1T2S3_9BACT</name>
<keyword evidence="2" id="KW-1185">Reference proteome</keyword>
<comment type="caution">
    <text evidence="1">The sequence shown here is derived from an EMBL/GenBank/DDBJ whole genome shotgun (WGS) entry which is preliminary data.</text>
</comment>
<gene>
    <name evidence="1" type="ORF">G3569_08220</name>
</gene>
<evidence type="ECO:0000313" key="2">
    <source>
        <dbReference type="Proteomes" id="UP000479132"/>
    </source>
</evidence>